<proteinExistence type="predicted"/>
<evidence type="ECO:0000259" key="1">
    <source>
        <dbReference type="Pfam" id="PF02538"/>
    </source>
</evidence>
<comment type="caution">
    <text evidence="2">The sequence shown here is derived from an EMBL/GenBank/DDBJ whole genome shotgun (WGS) entry which is preliminary data.</text>
</comment>
<dbReference type="EMBL" id="JACHNU010000001">
    <property type="protein sequence ID" value="MBB4661331.1"/>
    <property type="molecule type" value="Genomic_DNA"/>
</dbReference>
<protein>
    <submittedName>
        <fullName evidence="2">N-methylhydantoinase B</fullName>
        <ecNumber evidence="2">3.5.2.14</ecNumber>
    </submittedName>
</protein>
<dbReference type="Pfam" id="PF02538">
    <property type="entry name" value="Hydantoinase_B"/>
    <property type="match status" value="1"/>
</dbReference>
<dbReference type="Proteomes" id="UP000585272">
    <property type="component" value="Unassembled WGS sequence"/>
</dbReference>
<sequence length="543" mass="58051">MSTQTIPTPATVEVVRHAFMSGAEQMRRNLCRSAYSPVIYEMKDCSVGLYDVRGDLLGQAPGLPFFLGSLAGTIKLAIEQVGLDAFSDGDVWVVNDSAICGSHLNDVTLFAPVFVDGELRGFTASKAHWNDIGAKEAGYVSDSVDIFQEGLRIPPMRIIHAGESDRRLIDMIALNSRYPTELVGDMMAQVTACRTGVERFRSIVARYGWEQVEAATERFFAQAEAEDRAAVASIPDGTYRAEGALDNDGINADPVPVVVTVTIDGDRMIVDLEGSSPENEGSVNSGIVQTHSAIQQAFKFVVNPDAPVCGGNFRNLEIVVPKGSCFDPSPTAACLHYGPHLMLAMDLLVRALSEAIPERTAAGHVGDSWNITFVNERGHAPFLCGESLIGGWGAHPGGDGESALVHSAAGDFKNFPVEIIEQRYPLRLREFSLREGSGGAGAHRGGLGTVRVYETTDACRLSLWFERHDTPSWGLAGGGDGAPPEVWVTRPGGERELVLKCNALAVEAGTVIEVLTGGGGGWGDPAQRSAQSVAEDRRLGLIS</sequence>
<keyword evidence="3" id="KW-1185">Reference proteome</keyword>
<dbReference type="GO" id="GO:0005829">
    <property type="term" value="C:cytosol"/>
    <property type="evidence" value="ECO:0007669"/>
    <property type="project" value="TreeGrafter"/>
</dbReference>
<dbReference type="GO" id="GO:0047423">
    <property type="term" value="F:N-methylhydantoinase (ATP-hydrolyzing) activity"/>
    <property type="evidence" value="ECO:0007669"/>
    <property type="project" value="UniProtKB-EC"/>
</dbReference>
<dbReference type="InterPro" id="IPR003692">
    <property type="entry name" value="Hydantoinase_B"/>
</dbReference>
<dbReference type="AlphaFoldDB" id="A0A840IAQ1"/>
<dbReference type="EC" id="3.5.2.14" evidence="2"/>
<organism evidence="2 3">
    <name type="scientific">Conexibacter arvalis</name>
    <dbReference type="NCBI Taxonomy" id="912552"/>
    <lineage>
        <taxon>Bacteria</taxon>
        <taxon>Bacillati</taxon>
        <taxon>Actinomycetota</taxon>
        <taxon>Thermoleophilia</taxon>
        <taxon>Solirubrobacterales</taxon>
        <taxon>Conexibacteraceae</taxon>
        <taxon>Conexibacter</taxon>
    </lineage>
</organism>
<dbReference type="PANTHER" id="PTHR11365">
    <property type="entry name" value="5-OXOPROLINASE RELATED"/>
    <property type="match status" value="1"/>
</dbReference>
<dbReference type="InterPro" id="IPR045079">
    <property type="entry name" value="Oxoprolinase-like"/>
</dbReference>
<reference evidence="2 3" key="1">
    <citation type="submission" date="2020-08" db="EMBL/GenBank/DDBJ databases">
        <title>Genomic Encyclopedia of Archaeal and Bacterial Type Strains, Phase II (KMG-II): from individual species to whole genera.</title>
        <authorList>
            <person name="Goeker M."/>
        </authorList>
    </citation>
    <scope>NUCLEOTIDE SEQUENCE [LARGE SCALE GENOMIC DNA]</scope>
    <source>
        <strain evidence="2 3">DSM 23288</strain>
    </source>
</reference>
<evidence type="ECO:0000313" key="2">
    <source>
        <dbReference type="EMBL" id="MBB4661331.1"/>
    </source>
</evidence>
<name>A0A840IAQ1_9ACTN</name>
<gene>
    <name evidence="2" type="ORF">BDZ31_000904</name>
</gene>
<dbReference type="GO" id="GO:0017168">
    <property type="term" value="F:5-oxoprolinase (ATP-hydrolyzing) activity"/>
    <property type="evidence" value="ECO:0007669"/>
    <property type="project" value="TreeGrafter"/>
</dbReference>
<dbReference type="GO" id="GO:0006749">
    <property type="term" value="P:glutathione metabolic process"/>
    <property type="evidence" value="ECO:0007669"/>
    <property type="project" value="TreeGrafter"/>
</dbReference>
<feature type="domain" description="Hydantoinase B/oxoprolinase" evidence="1">
    <location>
        <begin position="9"/>
        <end position="525"/>
    </location>
</feature>
<evidence type="ECO:0000313" key="3">
    <source>
        <dbReference type="Proteomes" id="UP000585272"/>
    </source>
</evidence>
<dbReference type="PANTHER" id="PTHR11365:SF23">
    <property type="entry name" value="HYPOTHETICAL 5-OXOPROLINASE (EUROFUNG)-RELATED"/>
    <property type="match status" value="1"/>
</dbReference>
<dbReference type="RefSeq" id="WP_183339407.1">
    <property type="nucleotide sequence ID" value="NZ_JACHNU010000001.1"/>
</dbReference>
<accession>A0A840IAQ1</accession>
<keyword evidence="2" id="KW-0378">Hydrolase</keyword>